<gene>
    <name evidence="1" type="ORF">ROA7023_03539</name>
</gene>
<name>A0A1Y5TYN2_9RHOB</name>
<dbReference type="AlphaFoldDB" id="A0A1Y5TYN2"/>
<keyword evidence="2" id="KW-1185">Reference proteome</keyword>
<sequence length="93" mass="10167">MTLLEEMEGKPRPTPGLLKTIESVMSIVRESREGASGKARNAEPSMDAEDLAALFRQENAQVSVQTPARPGNLSPEEQEARDLATIRKALYSV</sequence>
<protein>
    <submittedName>
        <fullName evidence="1">Uncharacterized protein</fullName>
    </submittedName>
</protein>
<dbReference type="EMBL" id="FWFZ01000024">
    <property type="protein sequence ID" value="SLN71732.1"/>
    <property type="molecule type" value="Genomic_DNA"/>
</dbReference>
<dbReference type="RefSeq" id="WP_143535616.1">
    <property type="nucleotide sequence ID" value="NZ_FWFZ01000024.1"/>
</dbReference>
<accession>A0A1Y5TYN2</accession>
<evidence type="ECO:0000313" key="1">
    <source>
        <dbReference type="EMBL" id="SLN71732.1"/>
    </source>
</evidence>
<reference evidence="1 2" key="1">
    <citation type="submission" date="2017-03" db="EMBL/GenBank/DDBJ databases">
        <authorList>
            <person name="Afonso C.L."/>
            <person name="Miller P.J."/>
            <person name="Scott M.A."/>
            <person name="Spackman E."/>
            <person name="Goraichik I."/>
            <person name="Dimitrov K.M."/>
            <person name="Suarez D.L."/>
            <person name="Swayne D.E."/>
        </authorList>
    </citation>
    <scope>NUCLEOTIDE SEQUENCE [LARGE SCALE GENOMIC DNA]</scope>
    <source>
        <strain evidence="1 2">CECT 7023</strain>
    </source>
</reference>
<dbReference type="Proteomes" id="UP000193900">
    <property type="component" value="Unassembled WGS sequence"/>
</dbReference>
<organism evidence="1 2">
    <name type="scientific">Roseisalinus antarcticus</name>
    <dbReference type="NCBI Taxonomy" id="254357"/>
    <lineage>
        <taxon>Bacteria</taxon>
        <taxon>Pseudomonadati</taxon>
        <taxon>Pseudomonadota</taxon>
        <taxon>Alphaproteobacteria</taxon>
        <taxon>Rhodobacterales</taxon>
        <taxon>Roseobacteraceae</taxon>
        <taxon>Roseisalinus</taxon>
    </lineage>
</organism>
<proteinExistence type="predicted"/>
<dbReference type="OrthoDB" id="7875176at2"/>
<evidence type="ECO:0000313" key="2">
    <source>
        <dbReference type="Proteomes" id="UP000193900"/>
    </source>
</evidence>